<dbReference type="CDD" id="cd00143">
    <property type="entry name" value="PP2Cc"/>
    <property type="match status" value="1"/>
</dbReference>
<evidence type="ECO:0000313" key="2">
    <source>
        <dbReference type="EMBL" id="MFG6462413.1"/>
    </source>
</evidence>
<dbReference type="Proteomes" id="UP001606302">
    <property type="component" value="Unassembled WGS sequence"/>
</dbReference>
<reference evidence="2 3" key="1">
    <citation type="submission" date="2024-08" db="EMBL/GenBank/DDBJ databases">
        <authorList>
            <person name="Lu H."/>
        </authorList>
    </citation>
    <scope>NUCLEOTIDE SEQUENCE [LARGE SCALE GENOMIC DNA]</scope>
    <source>
        <strain evidence="2 3">DXS20W</strain>
    </source>
</reference>
<dbReference type="GO" id="GO:0004722">
    <property type="term" value="F:protein serine/threonine phosphatase activity"/>
    <property type="evidence" value="ECO:0007669"/>
    <property type="project" value="UniProtKB-EC"/>
</dbReference>
<proteinExistence type="predicted"/>
<evidence type="ECO:0000259" key="1">
    <source>
        <dbReference type="PROSITE" id="PS51746"/>
    </source>
</evidence>
<dbReference type="InterPro" id="IPR015655">
    <property type="entry name" value="PP2C"/>
</dbReference>
<dbReference type="Gene3D" id="3.60.40.10">
    <property type="entry name" value="PPM-type phosphatase domain"/>
    <property type="match status" value="1"/>
</dbReference>
<dbReference type="InterPro" id="IPR036457">
    <property type="entry name" value="PPM-type-like_dom_sf"/>
</dbReference>
<sequence>MRFSVFQVSRRGGRETNEDRMGYCFTREAGLFALADGMGGHPEGEVAAQIALQTLAALFQQDARPVLDDPQRFLQETIVIAHQQLLRYAQSKGLTDTPRTTVVACILQGNQAWWAHCGDSRLYLVRGGKLIARTRDHSYSELQEALGRVGRGAEPFNRNVLFTCLGSPGKPMVDCQGPLVMEPGDRILLCSDGLWGSVEDHEIVQHMADQVISEAVPDLVEQALRRGGERSDNVTLLSVEWEGEGDPAGDTTQNLGNSGFASTIQGALDADLVAGMAAMDDEEIERSVREINEVIRQSGRGLNRR</sequence>
<keyword evidence="3" id="KW-1185">Reference proteome</keyword>
<dbReference type="EC" id="3.1.3.16" evidence="2"/>
<accession>A0ABW7GKG0</accession>
<dbReference type="SMART" id="SM00332">
    <property type="entry name" value="PP2Cc"/>
    <property type="match status" value="1"/>
</dbReference>
<name>A0ABW7GKG0_9BURK</name>
<dbReference type="RefSeq" id="WP_394511271.1">
    <property type="nucleotide sequence ID" value="NZ_JBIGHX010000003.1"/>
</dbReference>
<gene>
    <name evidence="2" type="ORF">ACG04Q_12605</name>
</gene>
<dbReference type="PROSITE" id="PS51746">
    <property type="entry name" value="PPM_2"/>
    <property type="match status" value="1"/>
</dbReference>
<protein>
    <submittedName>
        <fullName evidence="2">PP2C family protein-serine/threonine phosphatase</fullName>
        <ecNumber evidence="2">3.1.3.16</ecNumber>
    </submittedName>
</protein>
<dbReference type="SUPFAM" id="SSF81606">
    <property type="entry name" value="PP2C-like"/>
    <property type="match status" value="1"/>
</dbReference>
<organism evidence="2 3">
    <name type="scientific">Pelomonas lactea</name>
    <dbReference type="NCBI Taxonomy" id="3299030"/>
    <lineage>
        <taxon>Bacteria</taxon>
        <taxon>Pseudomonadati</taxon>
        <taxon>Pseudomonadota</taxon>
        <taxon>Betaproteobacteria</taxon>
        <taxon>Burkholderiales</taxon>
        <taxon>Sphaerotilaceae</taxon>
        <taxon>Roseateles</taxon>
    </lineage>
</organism>
<dbReference type="Pfam" id="PF13672">
    <property type="entry name" value="PP2C_2"/>
    <property type="match status" value="1"/>
</dbReference>
<comment type="caution">
    <text evidence="2">The sequence shown here is derived from an EMBL/GenBank/DDBJ whole genome shotgun (WGS) entry which is preliminary data.</text>
</comment>
<dbReference type="PANTHER" id="PTHR13832:SF860">
    <property type="entry name" value="PROTEIN PHOSPHATASE PHPP"/>
    <property type="match status" value="1"/>
</dbReference>
<dbReference type="EMBL" id="JBIGHX010000003">
    <property type="protein sequence ID" value="MFG6462413.1"/>
    <property type="molecule type" value="Genomic_DNA"/>
</dbReference>
<feature type="domain" description="PPM-type phosphatase" evidence="1">
    <location>
        <begin position="2"/>
        <end position="241"/>
    </location>
</feature>
<dbReference type="InterPro" id="IPR001932">
    <property type="entry name" value="PPM-type_phosphatase-like_dom"/>
</dbReference>
<keyword evidence="2" id="KW-0378">Hydrolase</keyword>
<dbReference type="SMART" id="SM00331">
    <property type="entry name" value="PP2C_SIG"/>
    <property type="match status" value="1"/>
</dbReference>
<dbReference type="PANTHER" id="PTHR13832">
    <property type="entry name" value="PROTEIN PHOSPHATASE 2C"/>
    <property type="match status" value="1"/>
</dbReference>
<evidence type="ECO:0000313" key="3">
    <source>
        <dbReference type="Proteomes" id="UP001606302"/>
    </source>
</evidence>